<keyword evidence="1" id="KW-1277">Toxin-antitoxin system</keyword>
<dbReference type="AlphaFoldDB" id="A0A918TQH6"/>
<dbReference type="Pfam" id="PF05016">
    <property type="entry name" value="ParE_toxin"/>
    <property type="match status" value="1"/>
</dbReference>
<reference evidence="2" key="2">
    <citation type="submission" date="2020-09" db="EMBL/GenBank/DDBJ databases">
        <authorList>
            <person name="Sun Q."/>
            <person name="Kim S."/>
        </authorList>
    </citation>
    <scope>NUCLEOTIDE SEQUENCE</scope>
    <source>
        <strain evidence="2">KCTC 23310</strain>
    </source>
</reference>
<dbReference type="EMBL" id="BMYJ01000004">
    <property type="protein sequence ID" value="GHC54806.1"/>
    <property type="molecule type" value="Genomic_DNA"/>
</dbReference>
<evidence type="ECO:0000313" key="2">
    <source>
        <dbReference type="EMBL" id="GHC54806.1"/>
    </source>
</evidence>
<dbReference type="Proteomes" id="UP000638981">
    <property type="component" value="Unassembled WGS sequence"/>
</dbReference>
<dbReference type="RefSeq" id="WP_189411224.1">
    <property type="nucleotide sequence ID" value="NZ_BMYJ01000004.1"/>
</dbReference>
<sequence length="99" mass="11158">MTGTLPVVFSDRSRDRLRAIQGHIAFHNIRAAERVMACILAAAEMLGDHPELGMLWQNGPTRALSVPGLPYRIHYRVVRNQRIEVITVAHNRQLPPKAL</sequence>
<dbReference type="InterPro" id="IPR007712">
    <property type="entry name" value="RelE/ParE_toxin"/>
</dbReference>
<organism evidence="2 3">
    <name type="scientific">Neogemmobacter tilapiae</name>
    <dbReference type="NCBI Taxonomy" id="875041"/>
    <lineage>
        <taxon>Bacteria</taxon>
        <taxon>Pseudomonadati</taxon>
        <taxon>Pseudomonadota</taxon>
        <taxon>Alphaproteobacteria</taxon>
        <taxon>Rhodobacterales</taxon>
        <taxon>Paracoccaceae</taxon>
        <taxon>Neogemmobacter</taxon>
    </lineage>
</organism>
<evidence type="ECO:0000256" key="1">
    <source>
        <dbReference type="ARBA" id="ARBA00022649"/>
    </source>
</evidence>
<proteinExistence type="predicted"/>
<accession>A0A918TQH6</accession>
<name>A0A918TQH6_9RHOB</name>
<dbReference type="InterPro" id="IPR035093">
    <property type="entry name" value="RelE/ParE_toxin_dom_sf"/>
</dbReference>
<protein>
    <submittedName>
        <fullName evidence="2">Toxin Y4kP</fullName>
    </submittedName>
</protein>
<reference evidence="2" key="1">
    <citation type="journal article" date="2014" name="Int. J. Syst. Evol. Microbiol.">
        <title>Complete genome sequence of Corynebacterium casei LMG S-19264T (=DSM 44701T), isolated from a smear-ripened cheese.</title>
        <authorList>
            <consortium name="US DOE Joint Genome Institute (JGI-PGF)"/>
            <person name="Walter F."/>
            <person name="Albersmeier A."/>
            <person name="Kalinowski J."/>
            <person name="Ruckert C."/>
        </authorList>
    </citation>
    <scope>NUCLEOTIDE SEQUENCE</scope>
    <source>
        <strain evidence="2">KCTC 23310</strain>
    </source>
</reference>
<keyword evidence="3" id="KW-1185">Reference proteome</keyword>
<comment type="caution">
    <text evidence="2">The sequence shown here is derived from an EMBL/GenBank/DDBJ whole genome shotgun (WGS) entry which is preliminary data.</text>
</comment>
<evidence type="ECO:0000313" key="3">
    <source>
        <dbReference type="Proteomes" id="UP000638981"/>
    </source>
</evidence>
<gene>
    <name evidence="2" type="ORF">GCM10007315_17260</name>
</gene>
<dbReference type="Gene3D" id="3.30.2310.20">
    <property type="entry name" value="RelE-like"/>
    <property type="match status" value="1"/>
</dbReference>